<dbReference type="EMBL" id="JWZT01002010">
    <property type="protein sequence ID" value="KII70632.1"/>
    <property type="molecule type" value="Genomic_DNA"/>
</dbReference>
<dbReference type="AlphaFoldDB" id="A0A0C2N9S2"/>
<organism evidence="1 2">
    <name type="scientific">Thelohanellus kitauei</name>
    <name type="common">Myxosporean</name>
    <dbReference type="NCBI Taxonomy" id="669202"/>
    <lineage>
        <taxon>Eukaryota</taxon>
        <taxon>Metazoa</taxon>
        <taxon>Cnidaria</taxon>
        <taxon>Myxozoa</taxon>
        <taxon>Myxosporea</taxon>
        <taxon>Bivalvulida</taxon>
        <taxon>Platysporina</taxon>
        <taxon>Myxobolidae</taxon>
        <taxon>Thelohanellus</taxon>
    </lineage>
</organism>
<protein>
    <submittedName>
        <fullName evidence="1">Uncharacterized protein</fullName>
    </submittedName>
</protein>
<evidence type="ECO:0000313" key="2">
    <source>
        <dbReference type="Proteomes" id="UP000031668"/>
    </source>
</evidence>
<sequence>MEVHKPAPVYYCTYVTSTAFAKLFTVDRRYSFARKKFHPSFRCSNAYGSVCHSSLHLEVFKPAPVHFCTDFTSTASATVSTYGSAGLTPAKHSPPSSAH</sequence>
<comment type="caution">
    <text evidence="1">The sequence shown here is derived from an EMBL/GenBank/DDBJ whole genome shotgun (WGS) entry which is preliminary data.</text>
</comment>
<dbReference type="Proteomes" id="UP000031668">
    <property type="component" value="Unassembled WGS sequence"/>
</dbReference>
<gene>
    <name evidence="1" type="ORF">RF11_06988</name>
</gene>
<keyword evidence="2" id="KW-1185">Reference proteome</keyword>
<proteinExistence type="predicted"/>
<reference evidence="1 2" key="1">
    <citation type="journal article" date="2014" name="Genome Biol. Evol.">
        <title>The genome of the myxosporean Thelohanellus kitauei shows adaptations to nutrient acquisition within its fish host.</title>
        <authorList>
            <person name="Yang Y."/>
            <person name="Xiong J."/>
            <person name="Zhou Z."/>
            <person name="Huo F."/>
            <person name="Miao W."/>
            <person name="Ran C."/>
            <person name="Liu Y."/>
            <person name="Zhang J."/>
            <person name="Feng J."/>
            <person name="Wang M."/>
            <person name="Wang M."/>
            <person name="Wang L."/>
            <person name="Yao B."/>
        </authorList>
    </citation>
    <scope>NUCLEOTIDE SEQUENCE [LARGE SCALE GENOMIC DNA]</scope>
    <source>
        <strain evidence="1">Wuqing</strain>
    </source>
</reference>
<evidence type="ECO:0000313" key="1">
    <source>
        <dbReference type="EMBL" id="KII70632.1"/>
    </source>
</evidence>
<accession>A0A0C2N9S2</accession>
<name>A0A0C2N9S2_THEKT</name>